<name>A0A5J4RBI1_9ZZZZ</name>
<evidence type="ECO:0008006" key="2">
    <source>
        <dbReference type="Google" id="ProtNLM"/>
    </source>
</evidence>
<proteinExistence type="predicted"/>
<accession>A0A5J4RBI1</accession>
<organism evidence="1">
    <name type="scientific">termite gut metagenome</name>
    <dbReference type="NCBI Taxonomy" id="433724"/>
    <lineage>
        <taxon>unclassified sequences</taxon>
        <taxon>metagenomes</taxon>
        <taxon>organismal metagenomes</taxon>
    </lineage>
</organism>
<dbReference type="Pfam" id="PF14298">
    <property type="entry name" value="DUF4374"/>
    <property type="match status" value="2"/>
</dbReference>
<reference evidence="1" key="1">
    <citation type="submission" date="2019-03" db="EMBL/GenBank/DDBJ databases">
        <title>Single cell metagenomics reveals metabolic interactions within the superorganism composed of flagellate Streblomastix strix and complex community of Bacteroidetes bacteria on its surface.</title>
        <authorList>
            <person name="Treitli S.C."/>
            <person name="Kolisko M."/>
            <person name="Husnik F."/>
            <person name="Keeling P."/>
            <person name="Hampl V."/>
        </authorList>
    </citation>
    <scope>NUCLEOTIDE SEQUENCE</scope>
    <source>
        <strain evidence="1">STM</strain>
    </source>
</reference>
<comment type="caution">
    <text evidence="1">The sequence shown here is derived from an EMBL/GenBank/DDBJ whole genome shotgun (WGS) entry which is preliminary data.</text>
</comment>
<dbReference type="PROSITE" id="PS51257">
    <property type="entry name" value="PROKAR_LIPOPROTEIN"/>
    <property type="match status" value="1"/>
</dbReference>
<sequence>MLKLSIKQSLFAVLFVPFFASCDKDNDVPQPEVAGNFQYIVVATPEGSASEASDYLLQTGSLTEGSITTVGAGIEQDGYRTFVFHKNKAFSLLYGQGNPGAVTTYALDENGVLARYSNLQTETVQVFGTYNDELILIKTPRQGDANAGIYRIDAVNPQILATGYTDVVQLAGNGERAHFTGAFQVGDKIYAPYMCIKGVAGQVFHTDFTDSTWIAVYSYPDLKLEKVIKDNRTSYLGYYYAQNGMAQIENGDVYAFSTATLGDISQGITPSTKPSAAIRIKKGTSEFDQSYFFNIQEKSGGYHLERAFYLSGTKFLLTIHPDKTTTGSGASKVKFAIVDVVAQSFTWVTGLPEPEALVDVSRLPYISDDGQVIAFGITVAGEYPHVYTIDVAAAKATKGLEVVSGSITSIGKLTF</sequence>
<evidence type="ECO:0000313" key="1">
    <source>
        <dbReference type="EMBL" id="KAA6330989.1"/>
    </source>
</evidence>
<dbReference type="AlphaFoldDB" id="A0A5J4RBI1"/>
<dbReference type="InterPro" id="IPR025401">
    <property type="entry name" value="DUF4374"/>
</dbReference>
<gene>
    <name evidence="1" type="ORF">EZS27_020363</name>
</gene>
<protein>
    <recommendedName>
        <fullName evidence="2">DUF4374 domain-containing protein</fullName>
    </recommendedName>
</protein>
<dbReference type="EMBL" id="SNRY01001431">
    <property type="protein sequence ID" value="KAA6330989.1"/>
    <property type="molecule type" value="Genomic_DNA"/>
</dbReference>